<proteinExistence type="predicted"/>
<feature type="compositionally biased region" description="Polar residues" evidence="1">
    <location>
        <begin position="248"/>
        <end position="257"/>
    </location>
</feature>
<dbReference type="RefSeq" id="WP_189862826.1">
    <property type="nucleotide sequence ID" value="NZ_BMVW01000011.1"/>
</dbReference>
<evidence type="ECO:0000313" key="3">
    <source>
        <dbReference type="EMBL" id="GGZ24131.1"/>
    </source>
</evidence>
<keyword evidence="2" id="KW-0732">Signal</keyword>
<keyword evidence="4" id="KW-1185">Reference proteome</keyword>
<reference evidence="3" key="2">
    <citation type="submission" date="2020-09" db="EMBL/GenBank/DDBJ databases">
        <authorList>
            <person name="Sun Q."/>
            <person name="Ohkuma M."/>
        </authorList>
    </citation>
    <scope>NUCLEOTIDE SEQUENCE</scope>
    <source>
        <strain evidence="3">JCM 4815</strain>
    </source>
</reference>
<gene>
    <name evidence="3" type="ORF">GCM10010365_50450</name>
</gene>
<comment type="caution">
    <text evidence="3">The sequence shown here is derived from an EMBL/GenBank/DDBJ whole genome shotgun (WGS) entry which is preliminary data.</text>
</comment>
<protein>
    <recommendedName>
        <fullName evidence="5">Serine/threonine protein kinase</fullName>
    </recommendedName>
</protein>
<feature type="region of interest" description="Disordered" evidence="1">
    <location>
        <begin position="224"/>
        <end position="257"/>
    </location>
</feature>
<feature type="region of interest" description="Disordered" evidence="1">
    <location>
        <begin position="22"/>
        <end position="120"/>
    </location>
</feature>
<evidence type="ECO:0000313" key="4">
    <source>
        <dbReference type="Proteomes" id="UP000622166"/>
    </source>
</evidence>
<dbReference type="Proteomes" id="UP000622166">
    <property type="component" value="Unassembled WGS sequence"/>
</dbReference>
<dbReference type="EMBL" id="BMVW01000011">
    <property type="protein sequence ID" value="GGZ24131.1"/>
    <property type="molecule type" value="Genomic_DNA"/>
</dbReference>
<organism evidence="3 4">
    <name type="scientific">Streptomyces poonensis</name>
    <dbReference type="NCBI Taxonomy" id="68255"/>
    <lineage>
        <taxon>Bacteria</taxon>
        <taxon>Bacillati</taxon>
        <taxon>Actinomycetota</taxon>
        <taxon>Actinomycetes</taxon>
        <taxon>Kitasatosporales</taxon>
        <taxon>Streptomycetaceae</taxon>
        <taxon>Streptomyces</taxon>
    </lineage>
</organism>
<dbReference type="AlphaFoldDB" id="A0A918UP66"/>
<evidence type="ECO:0000256" key="2">
    <source>
        <dbReference type="SAM" id="SignalP"/>
    </source>
</evidence>
<feature type="signal peptide" evidence="2">
    <location>
        <begin position="1"/>
        <end position="21"/>
    </location>
</feature>
<sequence length="257" mass="25073">MAALTAVVVAVAALPLAVASAGPVGDTGHTADQMSGPTGGKAGSDEGTTRGDGARDAATRDADARDGEARDGEAHGDGVREAGAPGGEGGAGGPAPAAADGGGPGTEDASAGPGAPGLFGLEDLESLELTTTARCGSELSSPDGIEAQTCVLRQDGETWARAYYRNATGKQLSSVLSLMSPDGRTVRMHCAVGAQDEPGVCETPRQRTDGELEAYTAVAEFAAVPGSGPESGTGKTGADPGPLLLRAGSNSPSSDAG</sequence>
<name>A0A918UP66_9ACTN</name>
<feature type="chain" id="PRO_5037277481" description="Serine/threonine protein kinase" evidence="2">
    <location>
        <begin position="22"/>
        <end position="257"/>
    </location>
</feature>
<evidence type="ECO:0008006" key="5">
    <source>
        <dbReference type="Google" id="ProtNLM"/>
    </source>
</evidence>
<feature type="compositionally biased region" description="Basic and acidic residues" evidence="1">
    <location>
        <begin position="43"/>
        <end position="80"/>
    </location>
</feature>
<accession>A0A918UP66</accession>
<feature type="compositionally biased region" description="Gly residues" evidence="1">
    <location>
        <begin position="84"/>
        <end position="93"/>
    </location>
</feature>
<evidence type="ECO:0000256" key="1">
    <source>
        <dbReference type="SAM" id="MobiDB-lite"/>
    </source>
</evidence>
<reference evidence="3" key="1">
    <citation type="journal article" date="2014" name="Int. J. Syst. Evol. Microbiol.">
        <title>Complete genome sequence of Corynebacterium casei LMG S-19264T (=DSM 44701T), isolated from a smear-ripened cheese.</title>
        <authorList>
            <consortium name="US DOE Joint Genome Institute (JGI-PGF)"/>
            <person name="Walter F."/>
            <person name="Albersmeier A."/>
            <person name="Kalinowski J."/>
            <person name="Ruckert C."/>
        </authorList>
    </citation>
    <scope>NUCLEOTIDE SEQUENCE</scope>
    <source>
        <strain evidence="3">JCM 4815</strain>
    </source>
</reference>